<evidence type="ECO:0000313" key="2">
    <source>
        <dbReference type="Proteomes" id="UP001050691"/>
    </source>
</evidence>
<proteinExistence type="predicted"/>
<keyword evidence="2" id="KW-1185">Reference proteome</keyword>
<dbReference type="EMBL" id="BPWL01000002">
    <property type="protein sequence ID" value="GJJ07974.1"/>
    <property type="molecule type" value="Genomic_DNA"/>
</dbReference>
<sequence length="197" mass="21801">MTSTADNNTGPPFNVGDKLKLLSPGMLAKADSSRQVQQRVTLTTEDELIVMARRDIRTTPSKTETLPPLTAAGASYKVYAIRRVPERYNAGVIEKVKHTNLSNDKLRREHGDPSSLPLKVGEWAYLRVPIQNYPNGAEVFIDGLGSTAGSKGNPFGPVTSATPLRNIVYDGQVYLTRMADVQYIPDIYINHNQFRKV</sequence>
<gene>
    <name evidence="1" type="ORF">Clacol_002181</name>
</gene>
<reference evidence="1" key="1">
    <citation type="submission" date="2021-10" db="EMBL/GenBank/DDBJ databases">
        <title>De novo Genome Assembly of Clathrus columnatus (Basidiomycota, Fungi) Using Illumina and Nanopore Sequence Data.</title>
        <authorList>
            <person name="Ogiso-Tanaka E."/>
            <person name="Itagaki H."/>
            <person name="Hosoya T."/>
            <person name="Hosaka K."/>
        </authorList>
    </citation>
    <scope>NUCLEOTIDE SEQUENCE</scope>
    <source>
        <strain evidence="1">MO-923</strain>
    </source>
</reference>
<dbReference type="AlphaFoldDB" id="A0AAV5A5E1"/>
<accession>A0AAV5A5E1</accession>
<comment type="caution">
    <text evidence="1">The sequence shown here is derived from an EMBL/GenBank/DDBJ whole genome shotgun (WGS) entry which is preliminary data.</text>
</comment>
<evidence type="ECO:0000313" key="1">
    <source>
        <dbReference type="EMBL" id="GJJ07974.1"/>
    </source>
</evidence>
<dbReference type="Proteomes" id="UP001050691">
    <property type="component" value="Unassembled WGS sequence"/>
</dbReference>
<organism evidence="1 2">
    <name type="scientific">Clathrus columnatus</name>
    <dbReference type="NCBI Taxonomy" id="1419009"/>
    <lineage>
        <taxon>Eukaryota</taxon>
        <taxon>Fungi</taxon>
        <taxon>Dikarya</taxon>
        <taxon>Basidiomycota</taxon>
        <taxon>Agaricomycotina</taxon>
        <taxon>Agaricomycetes</taxon>
        <taxon>Phallomycetidae</taxon>
        <taxon>Phallales</taxon>
        <taxon>Clathraceae</taxon>
        <taxon>Clathrus</taxon>
    </lineage>
</organism>
<name>A0AAV5A5E1_9AGAM</name>
<protein>
    <submittedName>
        <fullName evidence="1">Uncharacterized protein</fullName>
    </submittedName>
</protein>